<keyword evidence="2 3" id="KW-0040">ANK repeat</keyword>
<dbReference type="Proteomes" id="UP000193920">
    <property type="component" value="Unassembled WGS sequence"/>
</dbReference>
<sequence length="172" mass="19735">MSSIFNVLLSSPKYYKRKNKSVSCYYRCTTLVKFLIDHGANVNLTYVDPEHHYPTPLCTACKNNNESIIKYLVEHSADTNAEYNISDCTRDICCCYEGTTPLINAIEYNIDESIVSYLIEHCANVNNLHCPYGSYYYMEYQYTPLSLAVNYGRESLVKCLDEHGADVNMKIK</sequence>
<dbReference type="OrthoDB" id="10517319at2759"/>
<reference evidence="4 5" key="1">
    <citation type="submission" date="2016-08" db="EMBL/GenBank/DDBJ databases">
        <title>A Parts List for Fungal Cellulosomes Revealed by Comparative Genomics.</title>
        <authorList>
            <consortium name="DOE Joint Genome Institute"/>
            <person name="Haitjema C.H."/>
            <person name="Gilmore S.P."/>
            <person name="Henske J.K."/>
            <person name="Solomon K.V."/>
            <person name="De Groot R."/>
            <person name="Kuo A."/>
            <person name="Mondo S.J."/>
            <person name="Salamov A.A."/>
            <person name="Labutti K."/>
            <person name="Zhao Z."/>
            <person name="Chiniquy J."/>
            <person name="Barry K."/>
            <person name="Brewer H.M."/>
            <person name="Purvine S.O."/>
            <person name="Wright A.T."/>
            <person name="Boxma B."/>
            <person name="Van Alen T."/>
            <person name="Hackstein J.H."/>
            <person name="Baker S.E."/>
            <person name="Grigoriev I.V."/>
            <person name="O'Malley M.A."/>
        </authorList>
    </citation>
    <scope>NUCLEOTIDE SEQUENCE [LARGE SCALE GENOMIC DNA]</scope>
    <source>
        <strain evidence="4 5">G1</strain>
    </source>
</reference>
<dbReference type="STRING" id="1754190.A0A1Y2EP72"/>
<keyword evidence="5" id="KW-1185">Reference proteome</keyword>
<dbReference type="EMBL" id="MCOG01000034">
    <property type="protein sequence ID" value="ORY73342.1"/>
    <property type="molecule type" value="Genomic_DNA"/>
</dbReference>
<accession>A0A1Y2EP72</accession>
<dbReference type="GO" id="GO:0005634">
    <property type="term" value="C:nucleus"/>
    <property type="evidence" value="ECO:0007669"/>
    <property type="project" value="TreeGrafter"/>
</dbReference>
<dbReference type="SUPFAM" id="SSF48403">
    <property type="entry name" value="Ankyrin repeat"/>
    <property type="match status" value="1"/>
</dbReference>
<dbReference type="Pfam" id="PF12796">
    <property type="entry name" value="Ank_2"/>
    <property type="match status" value="2"/>
</dbReference>
<name>A0A1Y2EP72_9FUNG</name>
<evidence type="ECO:0000256" key="2">
    <source>
        <dbReference type="ARBA" id="ARBA00023043"/>
    </source>
</evidence>
<dbReference type="PROSITE" id="PS50088">
    <property type="entry name" value="ANK_REPEAT"/>
    <property type="match status" value="2"/>
</dbReference>
<dbReference type="InterPro" id="IPR036770">
    <property type="entry name" value="Ankyrin_rpt-contain_sf"/>
</dbReference>
<dbReference type="PANTHER" id="PTHR24193:SF121">
    <property type="entry name" value="ADA2A-CONTAINING COMPLEX COMPONENT 3, ISOFORM D"/>
    <property type="match status" value="1"/>
</dbReference>
<dbReference type="Gene3D" id="1.25.40.20">
    <property type="entry name" value="Ankyrin repeat-containing domain"/>
    <property type="match status" value="2"/>
</dbReference>
<keyword evidence="1" id="KW-0677">Repeat</keyword>
<dbReference type="SMART" id="SM00248">
    <property type="entry name" value="ANK"/>
    <property type="match status" value="4"/>
</dbReference>
<evidence type="ECO:0000313" key="5">
    <source>
        <dbReference type="Proteomes" id="UP000193920"/>
    </source>
</evidence>
<evidence type="ECO:0000256" key="3">
    <source>
        <dbReference type="PROSITE-ProRule" id="PRU00023"/>
    </source>
</evidence>
<dbReference type="InterPro" id="IPR002110">
    <property type="entry name" value="Ankyrin_rpt"/>
</dbReference>
<evidence type="ECO:0000256" key="1">
    <source>
        <dbReference type="ARBA" id="ARBA00022737"/>
    </source>
</evidence>
<dbReference type="GO" id="GO:0045944">
    <property type="term" value="P:positive regulation of transcription by RNA polymerase II"/>
    <property type="evidence" value="ECO:0007669"/>
    <property type="project" value="TreeGrafter"/>
</dbReference>
<dbReference type="GO" id="GO:0000976">
    <property type="term" value="F:transcription cis-regulatory region binding"/>
    <property type="evidence" value="ECO:0007669"/>
    <property type="project" value="TreeGrafter"/>
</dbReference>
<evidence type="ECO:0000313" key="4">
    <source>
        <dbReference type="EMBL" id="ORY73342.1"/>
    </source>
</evidence>
<proteinExistence type="predicted"/>
<comment type="caution">
    <text evidence="4">The sequence shown here is derived from an EMBL/GenBank/DDBJ whole genome shotgun (WGS) entry which is preliminary data.</text>
</comment>
<gene>
    <name evidence="4" type="ORF">LY90DRAFT_666725</name>
</gene>
<dbReference type="InterPro" id="IPR050663">
    <property type="entry name" value="Ankyrin-SOCS_Box"/>
</dbReference>
<dbReference type="PROSITE" id="PS50297">
    <property type="entry name" value="ANK_REP_REGION"/>
    <property type="match status" value="1"/>
</dbReference>
<feature type="repeat" description="ANK" evidence="3">
    <location>
        <begin position="140"/>
        <end position="172"/>
    </location>
</feature>
<dbReference type="AlphaFoldDB" id="A0A1Y2EP72"/>
<feature type="repeat" description="ANK" evidence="3">
    <location>
        <begin position="52"/>
        <end position="84"/>
    </location>
</feature>
<dbReference type="PANTHER" id="PTHR24193">
    <property type="entry name" value="ANKYRIN REPEAT PROTEIN"/>
    <property type="match status" value="1"/>
</dbReference>
<organism evidence="4 5">
    <name type="scientific">Neocallimastix californiae</name>
    <dbReference type="NCBI Taxonomy" id="1754190"/>
    <lineage>
        <taxon>Eukaryota</taxon>
        <taxon>Fungi</taxon>
        <taxon>Fungi incertae sedis</taxon>
        <taxon>Chytridiomycota</taxon>
        <taxon>Chytridiomycota incertae sedis</taxon>
        <taxon>Neocallimastigomycetes</taxon>
        <taxon>Neocallimastigales</taxon>
        <taxon>Neocallimastigaceae</taxon>
        <taxon>Neocallimastix</taxon>
    </lineage>
</organism>
<protein>
    <submittedName>
        <fullName evidence="4">Ankyrin</fullName>
    </submittedName>
</protein>